<dbReference type="Proteomes" id="UP000485058">
    <property type="component" value="Unassembled WGS sequence"/>
</dbReference>
<reference evidence="1 2" key="1">
    <citation type="submission" date="2020-02" db="EMBL/GenBank/DDBJ databases">
        <title>Draft genome sequence of Haematococcus lacustris strain NIES-144.</title>
        <authorList>
            <person name="Morimoto D."/>
            <person name="Nakagawa S."/>
            <person name="Yoshida T."/>
            <person name="Sawayama S."/>
        </authorList>
    </citation>
    <scope>NUCLEOTIDE SEQUENCE [LARGE SCALE GENOMIC DNA]</scope>
    <source>
        <strain evidence="1 2">NIES-144</strain>
    </source>
</reference>
<evidence type="ECO:0000313" key="1">
    <source>
        <dbReference type="EMBL" id="GFH17283.1"/>
    </source>
</evidence>
<organism evidence="1 2">
    <name type="scientific">Haematococcus lacustris</name>
    <name type="common">Green alga</name>
    <name type="synonym">Haematococcus pluvialis</name>
    <dbReference type="NCBI Taxonomy" id="44745"/>
    <lineage>
        <taxon>Eukaryota</taxon>
        <taxon>Viridiplantae</taxon>
        <taxon>Chlorophyta</taxon>
        <taxon>core chlorophytes</taxon>
        <taxon>Chlorophyceae</taxon>
        <taxon>CS clade</taxon>
        <taxon>Chlamydomonadales</taxon>
        <taxon>Haematococcaceae</taxon>
        <taxon>Haematococcus</taxon>
    </lineage>
</organism>
<sequence>MDVLGSPDSRLLAIHC</sequence>
<proteinExistence type="predicted"/>
<dbReference type="EMBL" id="BLLF01001124">
    <property type="protein sequence ID" value="GFH17283.1"/>
    <property type="molecule type" value="Genomic_DNA"/>
</dbReference>
<gene>
    <name evidence="1" type="ORF">HaLaN_13885</name>
</gene>
<protein>
    <submittedName>
        <fullName evidence="1">Uncharacterized protein</fullName>
    </submittedName>
</protein>
<feature type="non-terminal residue" evidence="1">
    <location>
        <position position="1"/>
    </location>
</feature>
<name>A0A699Z3Y7_HAELA</name>
<keyword evidence="2" id="KW-1185">Reference proteome</keyword>
<evidence type="ECO:0000313" key="2">
    <source>
        <dbReference type="Proteomes" id="UP000485058"/>
    </source>
</evidence>
<accession>A0A699Z3Y7</accession>
<comment type="caution">
    <text evidence="1">The sequence shown here is derived from an EMBL/GenBank/DDBJ whole genome shotgun (WGS) entry which is preliminary data.</text>
</comment>
<dbReference type="AlphaFoldDB" id="A0A699Z3Y7"/>